<keyword evidence="2" id="KW-1185">Reference proteome</keyword>
<protein>
    <submittedName>
        <fullName evidence="1">P-loop containing nucleoside triphosphate hydrolase protein</fullName>
    </submittedName>
</protein>
<gene>
    <name evidence="1" type="ORF">F5144DRAFT_495039</name>
</gene>
<sequence>MSLKQDEVLESLRAQNLQPHPSQQAANLPYYQLPFGRNPGFFGRTRILDQIREALGSPDSSRSIRSIALWGIGGIGKSQVALEYASQQVLEKCPLVLWIPAQTSTDMSRALVTAAGQVRPPGYEEDMTAEQMRFLMWNWLQTTETPWLIVFDNVDDNDLLTSNWPSTGHGQIVVTCRSELVAASPAAGAVEIPPFTRQEGGTLLLRLARKTDVTDDDISAAEELSKMLGGLALAIEITASQIFVKKKSLKQFLPYFKKHKQSLRAPPRYAPRNPYYSQTLKTVWQTAFESLDENSSHLLGLFCFFAPDDIPRSIINTPDPIPGTWPFLTDIDEYEEAEAQLLHMSLIKINEETEKISLHRLVQEAYYYYMTDEQRHETFGVAYRVLCEAFPKRELRRQMYQVWGTCELLIHHIEAAQDKYEELRSTGLDVQDPALLIMLADATWYFCVPVSR</sequence>
<organism evidence="1 2">
    <name type="scientific">Chaetomium tenue</name>
    <dbReference type="NCBI Taxonomy" id="1854479"/>
    <lineage>
        <taxon>Eukaryota</taxon>
        <taxon>Fungi</taxon>
        <taxon>Dikarya</taxon>
        <taxon>Ascomycota</taxon>
        <taxon>Pezizomycotina</taxon>
        <taxon>Sordariomycetes</taxon>
        <taxon>Sordariomycetidae</taxon>
        <taxon>Sordariales</taxon>
        <taxon>Chaetomiaceae</taxon>
        <taxon>Chaetomium</taxon>
    </lineage>
</organism>
<proteinExistence type="predicted"/>
<dbReference type="Proteomes" id="UP000724584">
    <property type="component" value="Unassembled WGS sequence"/>
</dbReference>
<keyword evidence="1" id="KW-0378">Hydrolase</keyword>
<evidence type="ECO:0000313" key="2">
    <source>
        <dbReference type="Proteomes" id="UP000724584"/>
    </source>
</evidence>
<evidence type="ECO:0000313" key="1">
    <source>
        <dbReference type="EMBL" id="KAH6627517.1"/>
    </source>
</evidence>
<accession>A0ACB7P3Q0</accession>
<reference evidence="1 2" key="1">
    <citation type="journal article" date="2021" name="Nat. Commun.">
        <title>Genetic determinants of endophytism in the Arabidopsis root mycobiome.</title>
        <authorList>
            <person name="Mesny F."/>
            <person name="Miyauchi S."/>
            <person name="Thiergart T."/>
            <person name="Pickel B."/>
            <person name="Atanasova L."/>
            <person name="Karlsson M."/>
            <person name="Huettel B."/>
            <person name="Barry K.W."/>
            <person name="Haridas S."/>
            <person name="Chen C."/>
            <person name="Bauer D."/>
            <person name="Andreopoulos W."/>
            <person name="Pangilinan J."/>
            <person name="LaButti K."/>
            <person name="Riley R."/>
            <person name="Lipzen A."/>
            <person name="Clum A."/>
            <person name="Drula E."/>
            <person name="Henrissat B."/>
            <person name="Kohler A."/>
            <person name="Grigoriev I.V."/>
            <person name="Martin F.M."/>
            <person name="Hacquard S."/>
        </authorList>
    </citation>
    <scope>NUCLEOTIDE SEQUENCE [LARGE SCALE GENOMIC DNA]</scope>
    <source>
        <strain evidence="1 2">MPI-SDFR-AT-0079</strain>
    </source>
</reference>
<dbReference type="EMBL" id="JAGIZQ010000005">
    <property type="protein sequence ID" value="KAH6627517.1"/>
    <property type="molecule type" value="Genomic_DNA"/>
</dbReference>
<comment type="caution">
    <text evidence="1">The sequence shown here is derived from an EMBL/GenBank/DDBJ whole genome shotgun (WGS) entry which is preliminary data.</text>
</comment>
<name>A0ACB7P3Q0_9PEZI</name>